<feature type="domain" description="EAL" evidence="3">
    <location>
        <begin position="358"/>
        <end position="607"/>
    </location>
</feature>
<dbReference type="SMART" id="SM00267">
    <property type="entry name" value="GGDEF"/>
    <property type="match status" value="1"/>
</dbReference>
<proteinExistence type="predicted"/>
<comment type="caution">
    <text evidence="5">The sequence shown here is derived from an EMBL/GenBank/DDBJ whole genome shotgun (WGS) entry which is preliminary data.</text>
</comment>
<evidence type="ECO:0000259" key="2">
    <source>
        <dbReference type="PROSITE" id="PS50110"/>
    </source>
</evidence>
<dbReference type="InterPro" id="IPR043128">
    <property type="entry name" value="Rev_trsase/Diguanyl_cyclase"/>
</dbReference>
<evidence type="ECO:0000259" key="3">
    <source>
        <dbReference type="PROSITE" id="PS50883"/>
    </source>
</evidence>
<dbReference type="Pfam" id="PF00563">
    <property type="entry name" value="EAL"/>
    <property type="match status" value="1"/>
</dbReference>
<feature type="domain" description="GGDEF" evidence="4">
    <location>
        <begin position="216"/>
        <end position="349"/>
    </location>
</feature>
<dbReference type="InterPro" id="IPR000160">
    <property type="entry name" value="GGDEF_dom"/>
</dbReference>
<dbReference type="PROSITE" id="PS50110">
    <property type="entry name" value="RESPONSE_REGULATORY"/>
    <property type="match status" value="1"/>
</dbReference>
<dbReference type="RefSeq" id="WP_230276761.1">
    <property type="nucleotide sequence ID" value="NZ_JAJKFW010000063.1"/>
</dbReference>
<dbReference type="SUPFAM" id="SSF52172">
    <property type="entry name" value="CheY-like"/>
    <property type="match status" value="1"/>
</dbReference>
<dbReference type="SMART" id="SM00052">
    <property type="entry name" value="EAL"/>
    <property type="match status" value="1"/>
</dbReference>
<dbReference type="PROSITE" id="PS50887">
    <property type="entry name" value="GGDEF"/>
    <property type="match status" value="1"/>
</dbReference>
<dbReference type="EMBL" id="JAJKFW010000063">
    <property type="protein sequence ID" value="MCC9645114.1"/>
    <property type="molecule type" value="Genomic_DNA"/>
</dbReference>
<dbReference type="PROSITE" id="PS50883">
    <property type="entry name" value="EAL"/>
    <property type="match status" value="1"/>
</dbReference>
<evidence type="ECO:0000256" key="1">
    <source>
        <dbReference type="PROSITE-ProRule" id="PRU00169"/>
    </source>
</evidence>
<dbReference type="InterPro" id="IPR011006">
    <property type="entry name" value="CheY-like_superfamily"/>
</dbReference>
<gene>
    <name evidence="5" type="ORF">LOC71_22780</name>
</gene>
<accession>A0ABS8NP15</accession>
<dbReference type="Pfam" id="PF00072">
    <property type="entry name" value="Response_reg"/>
    <property type="match status" value="1"/>
</dbReference>
<dbReference type="CDD" id="cd01948">
    <property type="entry name" value="EAL"/>
    <property type="match status" value="1"/>
</dbReference>
<dbReference type="Pfam" id="PF00990">
    <property type="entry name" value="GGDEF"/>
    <property type="match status" value="1"/>
</dbReference>
<name>A0ABS8NP15_9BACT</name>
<dbReference type="NCBIfam" id="TIGR00254">
    <property type="entry name" value="GGDEF"/>
    <property type="match status" value="1"/>
</dbReference>
<dbReference type="CDD" id="cd01949">
    <property type="entry name" value="GGDEF"/>
    <property type="match status" value="1"/>
</dbReference>
<feature type="domain" description="Response regulatory" evidence="2">
    <location>
        <begin position="10"/>
        <end position="155"/>
    </location>
</feature>
<dbReference type="InterPro" id="IPR035919">
    <property type="entry name" value="EAL_sf"/>
</dbReference>
<dbReference type="PANTHER" id="PTHR44757">
    <property type="entry name" value="DIGUANYLATE CYCLASE DGCP"/>
    <property type="match status" value="1"/>
</dbReference>
<evidence type="ECO:0000313" key="5">
    <source>
        <dbReference type="EMBL" id="MCC9645114.1"/>
    </source>
</evidence>
<evidence type="ECO:0000313" key="6">
    <source>
        <dbReference type="Proteomes" id="UP001430306"/>
    </source>
</evidence>
<dbReference type="PANTHER" id="PTHR44757:SF2">
    <property type="entry name" value="BIOFILM ARCHITECTURE MAINTENANCE PROTEIN MBAA"/>
    <property type="match status" value="1"/>
</dbReference>
<dbReference type="SUPFAM" id="SSF55073">
    <property type="entry name" value="Nucleotide cyclase"/>
    <property type="match status" value="1"/>
</dbReference>
<dbReference type="SUPFAM" id="SSF141868">
    <property type="entry name" value="EAL domain-like"/>
    <property type="match status" value="1"/>
</dbReference>
<organism evidence="5 6">
    <name type="scientific">Rhodopirellula halodulae</name>
    <dbReference type="NCBI Taxonomy" id="2894198"/>
    <lineage>
        <taxon>Bacteria</taxon>
        <taxon>Pseudomonadati</taxon>
        <taxon>Planctomycetota</taxon>
        <taxon>Planctomycetia</taxon>
        <taxon>Pirellulales</taxon>
        <taxon>Pirellulaceae</taxon>
        <taxon>Rhodopirellula</taxon>
    </lineage>
</organism>
<sequence length="614" mass="67977">MTSIQTKNHRVLIVDDNPSIHADFRKIFRPRTNALPDIDDFDLDCSPDDATPDGLRFDSAHQGDDAVQMTKKAVEQSDRYSLAFVDMRMPPGMDGLQTISELWKIDPELQIVICTAYSDHSWEESVAVLGHTENLLILKKPFDDVEVLQIAVALTCKWDAAREASLKRRELEELVRARTAELERVAMHDGLTGLANRTKFNERLARTLEKSEVRNETAAVLLIDLDQFKIINDTMGHPAGDELIRVVGQRLSAAVGANGLVARFGGDEFAIVLDGDPDLNCVQSIADRILSTIADPVHLDGVPFCVTASIGISMTPDGGICGDDLIRNADIALYRAKGEGRDCARHFEKGMDQQIRLRQELENSLRSAVENKEFVLHYQPLLSPTTQQVCSFEALLRWQHPQHGIVSPDKFIPMAEESGLIRPIGDWVLSEACQQALAWPKHVRVAVNVSAVQFRGGALPSSVKQALEQTGLPGHRLEIEITESVLLTDSIDALEQLHALRNMGVKIALDDFGTGYSSLSYLRAFPFDKLKMDRSFVKNLHQSDGMALVNTIADLGKCLGMVTTAEGIETEQQLDYVIQQGFTEVQGFLYGRPIPSTSIMETHFAKALATTNLN</sequence>
<dbReference type="InterPro" id="IPR001789">
    <property type="entry name" value="Sig_transdc_resp-reg_receiver"/>
</dbReference>
<feature type="modified residue" description="4-aspartylphosphate" evidence="1">
    <location>
        <position position="86"/>
    </location>
</feature>
<dbReference type="Gene3D" id="3.30.70.270">
    <property type="match status" value="1"/>
</dbReference>
<keyword evidence="1" id="KW-0597">Phosphoprotein</keyword>
<dbReference type="InterPro" id="IPR029787">
    <property type="entry name" value="Nucleotide_cyclase"/>
</dbReference>
<dbReference type="Gene3D" id="3.40.50.2300">
    <property type="match status" value="1"/>
</dbReference>
<dbReference type="InterPro" id="IPR052155">
    <property type="entry name" value="Biofilm_reg_signaling"/>
</dbReference>
<dbReference type="Gene3D" id="3.20.20.450">
    <property type="entry name" value="EAL domain"/>
    <property type="match status" value="1"/>
</dbReference>
<dbReference type="Proteomes" id="UP001430306">
    <property type="component" value="Unassembled WGS sequence"/>
</dbReference>
<evidence type="ECO:0000259" key="4">
    <source>
        <dbReference type="PROSITE" id="PS50887"/>
    </source>
</evidence>
<keyword evidence="6" id="KW-1185">Reference proteome</keyword>
<dbReference type="InterPro" id="IPR001633">
    <property type="entry name" value="EAL_dom"/>
</dbReference>
<reference evidence="5" key="1">
    <citation type="submission" date="2021-11" db="EMBL/GenBank/DDBJ databases">
        <title>Genome sequence.</title>
        <authorList>
            <person name="Sun Q."/>
        </authorList>
    </citation>
    <scope>NUCLEOTIDE SEQUENCE</scope>
    <source>
        <strain evidence="5">JC740</strain>
    </source>
</reference>
<protein>
    <submittedName>
        <fullName evidence="5">EAL domain-containing protein</fullName>
    </submittedName>
</protein>